<evidence type="ECO:0000256" key="3">
    <source>
        <dbReference type="ARBA" id="ARBA00009620"/>
    </source>
</evidence>
<feature type="transmembrane region" description="Helical" evidence="10">
    <location>
        <begin position="21"/>
        <end position="41"/>
    </location>
</feature>
<keyword evidence="8" id="KW-0186">Copper</keyword>
<dbReference type="SUPFAM" id="SSF110111">
    <property type="entry name" value="Ctag/Cox11"/>
    <property type="match status" value="1"/>
</dbReference>
<sequence length="190" mass="21108">MSGKDKNKEDNVVDLSKRTMLRTGLVAGGMFGFGFAMVPIYDVFCKVTGLNGKTDPNPYTGKAVMDTSRTIKVQFVATKNAGMSWDFHPDISEVEVHPGQVGELSFYARNPTGKRMIGQAIPSVTPFQATNYLHKVECFCFTTQTLDAGEEKVMPLRIIVDQELPRHITKLTLSYTLFDVTTMGERTLKS</sequence>
<evidence type="ECO:0000256" key="9">
    <source>
        <dbReference type="ARBA" id="ARBA00023136"/>
    </source>
</evidence>
<comment type="subcellular location">
    <subcellularLocation>
        <location evidence="2">Cell inner membrane</location>
        <topology evidence="2">Single-pass type II membrane protein</topology>
        <orientation evidence="2">Periplasmic side</orientation>
    </subcellularLocation>
</comment>
<keyword evidence="6" id="KW-0735">Signal-anchor</keyword>
<dbReference type="PIRSF" id="PIRSF005413">
    <property type="entry name" value="COX11"/>
    <property type="match status" value="1"/>
</dbReference>
<reference evidence="11 12" key="1">
    <citation type="submission" date="2014-06" db="EMBL/GenBank/DDBJ databases">
        <title>Whole Genome Sequences of Three Symbiotic Endozoicomonas Bacteria.</title>
        <authorList>
            <person name="Neave M.J."/>
            <person name="Apprill A."/>
            <person name="Voolstra C.R."/>
        </authorList>
    </citation>
    <scope>NUCLEOTIDE SEQUENCE [LARGE SCALE GENOMIC DNA]</scope>
    <source>
        <strain evidence="11 12">LMG 24815</strain>
    </source>
</reference>
<dbReference type="Pfam" id="PF04442">
    <property type="entry name" value="CtaG_Cox11"/>
    <property type="match status" value="1"/>
</dbReference>
<keyword evidence="7 10" id="KW-1133">Transmembrane helix</keyword>
<dbReference type="RefSeq" id="WP_051790574.1">
    <property type="nucleotide sequence ID" value="NZ_JOKG01000005.1"/>
</dbReference>
<evidence type="ECO:0000256" key="7">
    <source>
        <dbReference type="ARBA" id="ARBA00022989"/>
    </source>
</evidence>
<keyword evidence="9 10" id="KW-0472">Membrane</keyword>
<dbReference type="Gene3D" id="2.60.370.10">
    <property type="entry name" value="Ctag/Cox11"/>
    <property type="match status" value="1"/>
</dbReference>
<keyword evidence="12" id="KW-1185">Reference proteome</keyword>
<organism evidence="11 12">
    <name type="scientific">Endozoicomonas montiporae</name>
    <dbReference type="NCBI Taxonomy" id="1027273"/>
    <lineage>
        <taxon>Bacteria</taxon>
        <taxon>Pseudomonadati</taxon>
        <taxon>Pseudomonadota</taxon>
        <taxon>Gammaproteobacteria</taxon>
        <taxon>Oceanospirillales</taxon>
        <taxon>Endozoicomonadaceae</taxon>
        <taxon>Endozoicomonas</taxon>
    </lineage>
</organism>
<dbReference type="NCBIfam" id="NF003465">
    <property type="entry name" value="PRK05089.1"/>
    <property type="match status" value="1"/>
</dbReference>
<evidence type="ECO:0000256" key="8">
    <source>
        <dbReference type="ARBA" id="ARBA00023008"/>
    </source>
</evidence>
<evidence type="ECO:0000256" key="1">
    <source>
        <dbReference type="ARBA" id="ARBA00004007"/>
    </source>
</evidence>
<dbReference type="PANTHER" id="PTHR21320">
    <property type="entry name" value="CYTOCHROME C OXIDASE ASSEMBLY PROTEIN COX11-RELATED"/>
    <property type="match status" value="1"/>
</dbReference>
<dbReference type="AlphaFoldDB" id="A0A081N0A7"/>
<name>A0A081N0A7_9GAMM</name>
<evidence type="ECO:0000256" key="4">
    <source>
        <dbReference type="ARBA" id="ARBA00015384"/>
    </source>
</evidence>
<evidence type="ECO:0000256" key="10">
    <source>
        <dbReference type="SAM" id="Phobius"/>
    </source>
</evidence>
<evidence type="ECO:0000256" key="5">
    <source>
        <dbReference type="ARBA" id="ARBA00022692"/>
    </source>
</evidence>
<evidence type="ECO:0000313" key="11">
    <source>
        <dbReference type="EMBL" id="KEQ11880.1"/>
    </source>
</evidence>
<gene>
    <name evidence="11" type="ORF">GZ77_22430</name>
</gene>
<dbReference type="GO" id="GO:0005886">
    <property type="term" value="C:plasma membrane"/>
    <property type="evidence" value="ECO:0007669"/>
    <property type="project" value="UniProtKB-SubCell"/>
</dbReference>
<accession>A0A081N0A7</accession>
<comment type="caution">
    <text evidence="11">The sequence shown here is derived from an EMBL/GenBank/DDBJ whole genome shotgun (WGS) entry which is preliminary data.</text>
</comment>
<dbReference type="PANTHER" id="PTHR21320:SF3">
    <property type="entry name" value="CYTOCHROME C OXIDASE ASSEMBLY PROTEIN COX11, MITOCHONDRIAL-RELATED"/>
    <property type="match status" value="1"/>
</dbReference>
<protein>
    <recommendedName>
        <fullName evidence="4">Cytochrome c oxidase assembly protein CtaG</fullName>
    </recommendedName>
</protein>
<dbReference type="eggNOG" id="COG3175">
    <property type="taxonomic scope" value="Bacteria"/>
</dbReference>
<dbReference type="InterPro" id="IPR007533">
    <property type="entry name" value="Cyt_c_oxidase_assmbl_CtaG"/>
</dbReference>
<keyword evidence="5 10" id="KW-0812">Transmembrane</keyword>
<comment type="similarity">
    <text evidence="3">Belongs to the COX11/CtaG family.</text>
</comment>
<dbReference type="GO" id="GO:0005507">
    <property type="term" value="F:copper ion binding"/>
    <property type="evidence" value="ECO:0007669"/>
    <property type="project" value="InterPro"/>
</dbReference>
<dbReference type="Proteomes" id="UP000028006">
    <property type="component" value="Unassembled WGS sequence"/>
</dbReference>
<dbReference type="InterPro" id="IPR023471">
    <property type="entry name" value="CtaG/Cox11_dom_sf"/>
</dbReference>
<evidence type="ECO:0000313" key="12">
    <source>
        <dbReference type="Proteomes" id="UP000028006"/>
    </source>
</evidence>
<dbReference type="EMBL" id="JOKG01000005">
    <property type="protein sequence ID" value="KEQ11880.1"/>
    <property type="molecule type" value="Genomic_DNA"/>
</dbReference>
<evidence type="ECO:0000256" key="2">
    <source>
        <dbReference type="ARBA" id="ARBA00004382"/>
    </source>
</evidence>
<evidence type="ECO:0000256" key="6">
    <source>
        <dbReference type="ARBA" id="ARBA00022968"/>
    </source>
</evidence>
<comment type="function">
    <text evidence="1">Exerts its effect at some terminal stage of cytochrome c oxidase synthesis, probably by being involved in the insertion of the copper B into subunit I.</text>
</comment>
<proteinExistence type="inferred from homology"/>